<dbReference type="KEGG" id="mhey:H2LOC_006685"/>
<protein>
    <submittedName>
        <fullName evidence="1">Addiction module toxin, HicA family</fullName>
    </submittedName>
</protein>
<organism evidence="1 2">
    <name type="scientific">Methylocystis heyeri</name>
    <dbReference type="NCBI Taxonomy" id="391905"/>
    <lineage>
        <taxon>Bacteria</taxon>
        <taxon>Pseudomonadati</taxon>
        <taxon>Pseudomonadota</taxon>
        <taxon>Alphaproteobacteria</taxon>
        <taxon>Hyphomicrobiales</taxon>
        <taxon>Methylocystaceae</taxon>
        <taxon>Methylocystis</taxon>
    </lineage>
</organism>
<evidence type="ECO:0000313" key="1">
    <source>
        <dbReference type="EMBL" id="QGM47975.1"/>
    </source>
</evidence>
<dbReference type="OrthoDB" id="73001at2"/>
<dbReference type="GO" id="GO:0003729">
    <property type="term" value="F:mRNA binding"/>
    <property type="evidence" value="ECO:0007669"/>
    <property type="project" value="InterPro"/>
</dbReference>
<reference evidence="1 2" key="1">
    <citation type="submission" date="2019-11" db="EMBL/GenBank/DDBJ databases">
        <title>The genome sequence of Methylocystis heyeri.</title>
        <authorList>
            <person name="Oshkin I.Y."/>
            <person name="Miroshnikov K."/>
            <person name="Dedysh S.N."/>
        </authorList>
    </citation>
    <scope>NUCLEOTIDE SEQUENCE [LARGE SCALE GENOMIC DNA]</scope>
    <source>
        <strain evidence="1 2">H2</strain>
    </source>
</reference>
<dbReference type="EMBL" id="CP046052">
    <property type="protein sequence ID" value="QGM47975.1"/>
    <property type="molecule type" value="Genomic_DNA"/>
</dbReference>
<dbReference type="AlphaFoldDB" id="A0A6B8KLN1"/>
<evidence type="ECO:0000313" key="2">
    <source>
        <dbReference type="Proteomes" id="UP000309061"/>
    </source>
</evidence>
<gene>
    <name evidence="1" type="ORF">H2LOC_006685</name>
</gene>
<dbReference type="Pfam" id="PF07927">
    <property type="entry name" value="HicA_toxin"/>
    <property type="match status" value="1"/>
</dbReference>
<proteinExistence type="predicted"/>
<accession>A0A6B8KLN1</accession>
<keyword evidence="2" id="KW-1185">Reference proteome</keyword>
<sequence length="126" mass="13990">MVNCSLSNPPSSRQLADSKLCLKIQTDSVTFRLSVCFDIESLLIALGAERSEGRGSHIRFLLGGAEAVFHRPHPKPEIDKGTVANKSEARISKSFRKPIKLAVVASPRNKSELFLSFPWDKPMVKR</sequence>
<dbReference type="InterPro" id="IPR012933">
    <property type="entry name" value="HicA_mRNA_interferase"/>
</dbReference>
<name>A0A6B8KLN1_9HYPH</name>
<dbReference type="Proteomes" id="UP000309061">
    <property type="component" value="Chromosome"/>
</dbReference>